<evidence type="ECO:0000256" key="1">
    <source>
        <dbReference type="SAM" id="MobiDB-lite"/>
    </source>
</evidence>
<dbReference type="EMBL" id="SRLO01006916">
    <property type="protein sequence ID" value="TNN28421.1"/>
    <property type="molecule type" value="Genomic_DNA"/>
</dbReference>
<protein>
    <submittedName>
        <fullName evidence="2">Uncharacterized protein</fullName>
    </submittedName>
</protein>
<dbReference type="AlphaFoldDB" id="A0A4Z2EIH8"/>
<reference evidence="2 3" key="1">
    <citation type="submission" date="2019-03" db="EMBL/GenBank/DDBJ databases">
        <title>First draft genome of Liparis tanakae, snailfish: a comprehensive survey of snailfish specific genes.</title>
        <authorList>
            <person name="Kim W."/>
            <person name="Song I."/>
            <person name="Jeong J.-H."/>
            <person name="Kim D."/>
            <person name="Kim S."/>
            <person name="Ryu S."/>
            <person name="Song J.Y."/>
            <person name="Lee S.K."/>
        </authorList>
    </citation>
    <scope>NUCLEOTIDE SEQUENCE [LARGE SCALE GENOMIC DNA]</scope>
    <source>
        <tissue evidence="2">Muscle</tissue>
    </source>
</reference>
<keyword evidence="3" id="KW-1185">Reference proteome</keyword>
<gene>
    <name evidence="2" type="ORF">EYF80_061430</name>
</gene>
<organism evidence="2 3">
    <name type="scientific">Liparis tanakae</name>
    <name type="common">Tanaka's snailfish</name>
    <dbReference type="NCBI Taxonomy" id="230148"/>
    <lineage>
        <taxon>Eukaryota</taxon>
        <taxon>Metazoa</taxon>
        <taxon>Chordata</taxon>
        <taxon>Craniata</taxon>
        <taxon>Vertebrata</taxon>
        <taxon>Euteleostomi</taxon>
        <taxon>Actinopterygii</taxon>
        <taxon>Neopterygii</taxon>
        <taxon>Teleostei</taxon>
        <taxon>Neoteleostei</taxon>
        <taxon>Acanthomorphata</taxon>
        <taxon>Eupercaria</taxon>
        <taxon>Perciformes</taxon>
        <taxon>Cottioidei</taxon>
        <taxon>Cottales</taxon>
        <taxon>Liparidae</taxon>
        <taxon>Liparis</taxon>
    </lineage>
</organism>
<feature type="compositionally biased region" description="Basic residues" evidence="1">
    <location>
        <begin position="138"/>
        <end position="148"/>
    </location>
</feature>
<accession>A0A4Z2EIH8</accession>
<dbReference type="Proteomes" id="UP000314294">
    <property type="component" value="Unassembled WGS sequence"/>
</dbReference>
<comment type="caution">
    <text evidence="2">The sequence shown here is derived from an EMBL/GenBank/DDBJ whole genome shotgun (WGS) entry which is preliminary data.</text>
</comment>
<name>A0A4Z2EIH8_9TELE</name>
<evidence type="ECO:0000313" key="3">
    <source>
        <dbReference type="Proteomes" id="UP000314294"/>
    </source>
</evidence>
<feature type="compositionally biased region" description="Polar residues" evidence="1">
    <location>
        <begin position="117"/>
        <end position="132"/>
    </location>
</feature>
<evidence type="ECO:0000313" key="2">
    <source>
        <dbReference type="EMBL" id="TNN28421.1"/>
    </source>
</evidence>
<feature type="region of interest" description="Disordered" evidence="1">
    <location>
        <begin position="73"/>
        <end position="148"/>
    </location>
</feature>
<proteinExistence type="predicted"/>
<sequence>MNLHIEAFTGLAGGVVSASCWNATDPEVLRGTAPTGTLRSLRGHASTPRTAGLVRDDVRRAVHGLKQRYGNASHLRFSGGRTSPCPGGGVQEDATGTDVRPGRPSDRPAPGPEAPTPSGSVGFSFWTQSGGRLQSPRRGFRTRRRRPR</sequence>